<keyword evidence="4" id="KW-0067">ATP-binding</keyword>
<dbReference type="GO" id="GO:0005829">
    <property type="term" value="C:cytosol"/>
    <property type="evidence" value="ECO:0007669"/>
    <property type="project" value="TreeGrafter"/>
</dbReference>
<reference evidence="9 10" key="1">
    <citation type="journal article" date="2016" name="Appl. Environ. Microbiol.">
        <title>Lack of Overt Genome Reduction in the Bryostatin-Producing Bryozoan Symbiont "Candidatus Endobugula sertula".</title>
        <authorList>
            <person name="Miller I.J."/>
            <person name="Vanee N."/>
            <person name="Fong S.S."/>
            <person name="Lim-Fong G.E."/>
            <person name="Kwan J.C."/>
        </authorList>
    </citation>
    <scope>NUCLEOTIDE SEQUENCE [LARGE SCALE GENOMIC DNA]</scope>
    <source>
        <strain evidence="9">AB1-4</strain>
    </source>
</reference>
<dbReference type="Gene3D" id="1.20.120.330">
    <property type="entry name" value="Nucleotidyltransferases domain 2"/>
    <property type="match status" value="2"/>
</dbReference>
<dbReference type="GO" id="GO:0000820">
    <property type="term" value="P:regulation of glutamine family amino acid metabolic process"/>
    <property type="evidence" value="ECO:0007669"/>
    <property type="project" value="TreeGrafter"/>
</dbReference>
<sequence length="843" mass="96406">MPRGASSKAPQQLLVLGMGKLGGGELNVSSDIDLIFVFSESGETDSDTASIDNQLFFTRLGKRLIKSLNDVTVDGFVFRVDMRLRPYGQSGALVSSFAALENYYMTQGREWERFAAIKARVVACSTLPDIQQSLMLQRKAYEELDQILLPFTYRKYIDYSVVEALRRLKAMIVQEVRRKGMQSNVKLGTGGIRELEFIVQAFQLIRGGRDVQLQQRHWLAVLKPLCVDQTLDEDVVQQLRNSYLFLRKTEHAIQAYQDQQTQQLPIDERLQNVLSWVMGFDNWQSFLSELDRYRNNVSQQFQWVVADPKDKLAKQAISEEWVDLWMERIDKPEQLLAFSGYSNADAVLEQLNGFRQCWGVKQLSSASREALDQFIPHLLSAAATMDESDVSLLRLLGWLEKIVSRSSYLTFLLENPGVVHQLLVLFQGSVLIVELLTQMPSLLDELLNMESLYTLPNQQELQDDLRQRLLRIDENDLESHMEVLRYFKLVHVLRVAASELSGALPLMKVSDYLTWIAETVLAEVVNLAWQLLVSKHGVPSEQLLGEEDNNCSVNGVCTTAPGFIVVGYGKLGGIELSYNSDLDLVFIYQADAQGFTTGEKPIDNQTFYTRLGQKIIHILNTRTLSGPLYEVDMRLRPSGNSGLLVSSMAAFLRYQEGDAWTWEHQALVRARPIVGDMALLETFHQMRRRILETQRALPELRTSVIEMRQKMRDHLGSSNKNQQKNHLNQGKKALFHLKQDTGGIVDIEFMVQYAVLAWSHEWHSLSQYTDNIRILECLDEVGIIDTEQTRALINVYQRYRQIGHLLALQKQSSLIEEDQFSHYPLASMRQQVQLLWQQLFGAE</sequence>
<proteinExistence type="predicted"/>
<feature type="domain" description="PII-uridylyltransferase/Glutamine-synthetase adenylyltransferase" evidence="8">
    <location>
        <begin position="720"/>
        <end position="811"/>
    </location>
</feature>
<keyword evidence="1 9" id="KW-0808">Transferase</keyword>
<evidence type="ECO:0000256" key="3">
    <source>
        <dbReference type="ARBA" id="ARBA00022741"/>
    </source>
</evidence>
<keyword evidence="5" id="KW-0460">Magnesium</keyword>
<dbReference type="SUPFAM" id="SSF81301">
    <property type="entry name" value="Nucleotidyltransferase"/>
    <property type="match status" value="2"/>
</dbReference>
<feature type="domain" description="Glutamate-ammonia ligase adenylyltransferase repeated" evidence="7">
    <location>
        <begin position="420"/>
        <end position="684"/>
    </location>
</feature>
<evidence type="ECO:0000256" key="6">
    <source>
        <dbReference type="ARBA" id="ARBA00023268"/>
    </source>
</evidence>
<dbReference type="FunFam" id="1.20.120.330:FF:000005">
    <property type="entry name" value="Bifunctional glutamine synthetase adenylyltransferase/adenylyl-removing enzyme"/>
    <property type="match status" value="1"/>
</dbReference>
<dbReference type="InterPro" id="IPR023057">
    <property type="entry name" value="GlnE"/>
</dbReference>
<dbReference type="InterPro" id="IPR005190">
    <property type="entry name" value="GlnE_rpt_dom"/>
</dbReference>
<evidence type="ECO:0000259" key="7">
    <source>
        <dbReference type="Pfam" id="PF03710"/>
    </source>
</evidence>
<dbReference type="AlphaFoldDB" id="A0A1D2QSP8"/>
<dbReference type="PANTHER" id="PTHR30621:SF0">
    <property type="entry name" value="BIFUNCTIONAL GLUTAMINE SYNTHETASE ADENYLYLTRANSFERASE_ADENYLYL-REMOVING ENZYME"/>
    <property type="match status" value="1"/>
</dbReference>
<dbReference type="PANTHER" id="PTHR30621">
    <property type="entry name" value="GLUTAMINE SYNTHETASE ADENYLYLTRANSFERASE"/>
    <property type="match status" value="1"/>
</dbReference>
<evidence type="ECO:0000256" key="4">
    <source>
        <dbReference type="ARBA" id="ARBA00022840"/>
    </source>
</evidence>
<gene>
    <name evidence="9" type="ORF">AB835_02830</name>
</gene>
<dbReference type="Proteomes" id="UP000242502">
    <property type="component" value="Unassembled WGS sequence"/>
</dbReference>
<dbReference type="SUPFAM" id="SSF81593">
    <property type="entry name" value="Nucleotidyltransferase substrate binding subunit/domain"/>
    <property type="match status" value="2"/>
</dbReference>
<dbReference type="CDD" id="cd05401">
    <property type="entry name" value="NT_GlnE_GlnD_like"/>
    <property type="match status" value="2"/>
</dbReference>
<organism evidence="9 10">
    <name type="scientific">Candidatus Endobugula sertula</name>
    <name type="common">Bugula neritina bacterial symbiont</name>
    <dbReference type="NCBI Taxonomy" id="62101"/>
    <lineage>
        <taxon>Bacteria</taxon>
        <taxon>Pseudomonadati</taxon>
        <taxon>Pseudomonadota</taxon>
        <taxon>Gammaproteobacteria</taxon>
        <taxon>Cellvibrionales</taxon>
        <taxon>Cellvibrionaceae</taxon>
        <taxon>Candidatus Endobugula</taxon>
    </lineage>
</organism>
<dbReference type="Pfam" id="PF08335">
    <property type="entry name" value="GlnD_UR_UTase"/>
    <property type="match status" value="2"/>
</dbReference>
<dbReference type="EMBL" id="MDLC01000007">
    <property type="protein sequence ID" value="ODS24599.1"/>
    <property type="molecule type" value="Genomic_DNA"/>
</dbReference>
<dbReference type="Pfam" id="PF03710">
    <property type="entry name" value="GlnE"/>
    <property type="match status" value="2"/>
</dbReference>
<evidence type="ECO:0000256" key="2">
    <source>
        <dbReference type="ARBA" id="ARBA00022695"/>
    </source>
</evidence>
<name>A0A1D2QSP8_9GAMM</name>
<evidence type="ECO:0000256" key="5">
    <source>
        <dbReference type="ARBA" id="ARBA00022842"/>
    </source>
</evidence>
<feature type="domain" description="Glutamate-ammonia ligase adenylyltransferase repeated" evidence="7">
    <location>
        <begin position="2"/>
        <end position="125"/>
    </location>
</feature>
<dbReference type="GO" id="GO:0008882">
    <property type="term" value="F:[glutamate-ammonia-ligase] adenylyltransferase activity"/>
    <property type="evidence" value="ECO:0007669"/>
    <property type="project" value="InterPro"/>
</dbReference>
<keyword evidence="6" id="KW-0511">Multifunctional enzyme</keyword>
<comment type="caution">
    <text evidence="9">The sequence shown here is derived from an EMBL/GenBank/DDBJ whole genome shotgun (WGS) entry which is preliminary data.</text>
</comment>
<keyword evidence="3" id="KW-0547">Nucleotide-binding</keyword>
<dbReference type="NCBIfam" id="NF008292">
    <property type="entry name" value="PRK11072.1"/>
    <property type="match status" value="1"/>
</dbReference>
<dbReference type="STRING" id="62101.AB835_02830"/>
<dbReference type="Gene3D" id="1.20.120.1510">
    <property type="match status" value="1"/>
</dbReference>
<dbReference type="InterPro" id="IPR013546">
    <property type="entry name" value="PII_UdlTrfase/GS_AdlTrfase"/>
</dbReference>
<evidence type="ECO:0000259" key="8">
    <source>
        <dbReference type="Pfam" id="PF08335"/>
    </source>
</evidence>
<evidence type="ECO:0000256" key="1">
    <source>
        <dbReference type="ARBA" id="ARBA00022679"/>
    </source>
</evidence>
<dbReference type="GO" id="GO:0005524">
    <property type="term" value="F:ATP binding"/>
    <property type="evidence" value="ECO:0007669"/>
    <property type="project" value="UniProtKB-KW"/>
</dbReference>
<accession>A0A1D2QSP8</accession>
<protein>
    <submittedName>
        <fullName evidence="9">Bifunctional glutamine synthetase adenylyltransferase/deadenyltransferase</fullName>
    </submittedName>
</protein>
<keyword evidence="2 9" id="KW-0548">Nucleotidyltransferase</keyword>
<dbReference type="Gene3D" id="3.30.460.10">
    <property type="entry name" value="Beta Polymerase, domain 2"/>
    <property type="match status" value="2"/>
</dbReference>
<dbReference type="InterPro" id="IPR043519">
    <property type="entry name" value="NT_sf"/>
</dbReference>
<evidence type="ECO:0000313" key="9">
    <source>
        <dbReference type="EMBL" id="ODS24599.1"/>
    </source>
</evidence>
<evidence type="ECO:0000313" key="10">
    <source>
        <dbReference type="Proteomes" id="UP000242502"/>
    </source>
</evidence>
<dbReference type="FunFam" id="3.30.460.10:FF:000009">
    <property type="entry name" value="Bifunctional glutamine synthetase adenylyltransferase/adenylyl-removing enzyme"/>
    <property type="match status" value="1"/>
</dbReference>
<feature type="domain" description="PII-uridylyltransferase/Glutamine-synthetase adenylyltransferase" evidence="8">
    <location>
        <begin position="167"/>
        <end position="304"/>
    </location>
</feature>